<evidence type="ECO:0000256" key="4">
    <source>
        <dbReference type="ARBA" id="ARBA00022771"/>
    </source>
</evidence>
<dbReference type="PANTHER" id="PTHR46600">
    <property type="entry name" value="THAP DOMAIN-CONTAINING"/>
    <property type="match status" value="1"/>
</dbReference>
<evidence type="ECO:0000256" key="7">
    <source>
        <dbReference type="ARBA" id="ARBA00023054"/>
    </source>
</evidence>
<dbReference type="AlphaFoldDB" id="A0A6P7FQL2"/>
<evidence type="ECO:0000256" key="2">
    <source>
        <dbReference type="ARBA" id="ARBA00006177"/>
    </source>
</evidence>
<keyword evidence="6" id="KW-0805">Transcription regulation</keyword>
<evidence type="ECO:0000256" key="10">
    <source>
        <dbReference type="ARBA" id="ARBA00023242"/>
    </source>
</evidence>
<proteinExistence type="inferred from homology"/>
<dbReference type="PANTHER" id="PTHR46600:SF1">
    <property type="entry name" value="THAP DOMAIN-CONTAINING PROTEIN 1"/>
    <property type="match status" value="1"/>
</dbReference>
<dbReference type="InterPro" id="IPR038441">
    <property type="entry name" value="THAP_Znf_sf"/>
</dbReference>
<keyword evidence="4 12" id="KW-0863">Zinc-finger</keyword>
<organism evidence="14">
    <name type="scientific">Diabrotica virgifera virgifera</name>
    <name type="common">western corn rootworm</name>
    <dbReference type="NCBI Taxonomy" id="50390"/>
    <lineage>
        <taxon>Eukaryota</taxon>
        <taxon>Metazoa</taxon>
        <taxon>Ecdysozoa</taxon>
        <taxon>Arthropoda</taxon>
        <taxon>Hexapoda</taxon>
        <taxon>Insecta</taxon>
        <taxon>Pterygota</taxon>
        <taxon>Neoptera</taxon>
        <taxon>Endopterygota</taxon>
        <taxon>Coleoptera</taxon>
        <taxon>Polyphaga</taxon>
        <taxon>Cucujiformia</taxon>
        <taxon>Chrysomeloidea</taxon>
        <taxon>Chrysomelidae</taxon>
        <taxon>Galerucinae</taxon>
        <taxon>Diabroticina</taxon>
        <taxon>Diabroticites</taxon>
        <taxon>Diabrotica</taxon>
    </lineage>
</organism>
<dbReference type="InterPro" id="IPR026516">
    <property type="entry name" value="THAP1/10"/>
</dbReference>
<gene>
    <name evidence="14" type="primary">LOC114333015</name>
</gene>
<protein>
    <submittedName>
        <fullName evidence="14">THAP domain-containing protein 4-like</fullName>
    </submittedName>
</protein>
<keyword evidence="9" id="KW-0804">Transcription</keyword>
<keyword evidence="8 12" id="KW-0238">DNA-binding</keyword>
<evidence type="ECO:0000256" key="11">
    <source>
        <dbReference type="ARBA" id="ARBA00023306"/>
    </source>
</evidence>
<keyword evidence="10" id="KW-0539">Nucleus</keyword>
<evidence type="ECO:0000256" key="1">
    <source>
        <dbReference type="ARBA" id="ARBA00004642"/>
    </source>
</evidence>
<dbReference type="SUPFAM" id="SSF57716">
    <property type="entry name" value="Glucocorticoid receptor-like (DNA-binding domain)"/>
    <property type="match status" value="1"/>
</dbReference>
<evidence type="ECO:0000313" key="14">
    <source>
        <dbReference type="RefSeq" id="XP_028138629.1"/>
    </source>
</evidence>
<dbReference type="KEGG" id="dvv:114333015"/>
<sequence length="87" mass="10092">MPACKVKGCRSRSGIDNVKMNSFPKESERRTVWIKNIGLKQDPSKYAVVCEEHFTSDMWEKVRQDGSRKLKCNAVPTIFREESEKKL</sequence>
<accession>A0A6P7FQL2</accession>
<name>A0A6P7FQL2_DIAVI</name>
<keyword evidence="11" id="KW-0131">Cell cycle</keyword>
<reference evidence="14" key="1">
    <citation type="submission" date="2025-08" db="UniProtKB">
        <authorList>
            <consortium name="RefSeq"/>
        </authorList>
    </citation>
    <scope>IDENTIFICATION</scope>
    <source>
        <tissue evidence="14">Whole insect</tissue>
    </source>
</reference>
<comment type="subcellular location">
    <subcellularLocation>
        <location evidence="1">Nucleus</location>
        <location evidence="1">Nucleoplasm</location>
    </subcellularLocation>
</comment>
<keyword evidence="5" id="KW-0862">Zinc</keyword>
<dbReference type="RefSeq" id="XP_028138629.1">
    <property type="nucleotide sequence ID" value="XM_028282828.1"/>
</dbReference>
<dbReference type="GO" id="GO:0008270">
    <property type="term" value="F:zinc ion binding"/>
    <property type="evidence" value="ECO:0007669"/>
    <property type="project" value="UniProtKB-KW"/>
</dbReference>
<comment type="similarity">
    <text evidence="2">Belongs to the THAP1 family.</text>
</comment>
<evidence type="ECO:0000256" key="6">
    <source>
        <dbReference type="ARBA" id="ARBA00023015"/>
    </source>
</evidence>
<dbReference type="GO" id="GO:0005654">
    <property type="term" value="C:nucleoplasm"/>
    <property type="evidence" value="ECO:0007669"/>
    <property type="project" value="UniProtKB-SubCell"/>
</dbReference>
<evidence type="ECO:0000256" key="9">
    <source>
        <dbReference type="ARBA" id="ARBA00023163"/>
    </source>
</evidence>
<evidence type="ECO:0000256" key="12">
    <source>
        <dbReference type="PROSITE-ProRule" id="PRU00309"/>
    </source>
</evidence>
<evidence type="ECO:0000256" key="8">
    <source>
        <dbReference type="ARBA" id="ARBA00023125"/>
    </source>
</evidence>
<dbReference type="SMART" id="SM00692">
    <property type="entry name" value="DM3"/>
    <property type="match status" value="1"/>
</dbReference>
<dbReference type="Gene3D" id="6.20.210.20">
    <property type="entry name" value="THAP domain"/>
    <property type="match status" value="1"/>
</dbReference>
<dbReference type="OrthoDB" id="6781410at2759"/>
<dbReference type="InParanoid" id="A0A6P7FQL2"/>
<feature type="domain" description="THAP-type" evidence="13">
    <location>
        <begin position="1"/>
        <end position="79"/>
    </location>
</feature>
<dbReference type="Pfam" id="PF05485">
    <property type="entry name" value="THAP"/>
    <property type="match status" value="1"/>
</dbReference>
<dbReference type="InterPro" id="IPR006612">
    <property type="entry name" value="THAP_Znf"/>
</dbReference>
<dbReference type="GO" id="GO:0043565">
    <property type="term" value="F:sequence-specific DNA binding"/>
    <property type="evidence" value="ECO:0007669"/>
    <property type="project" value="InterPro"/>
</dbReference>
<evidence type="ECO:0000256" key="5">
    <source>
        <dbReference type="ARBA" id="ARBA00022833"/>
    </source>
</evidence>
<evidence type="ECO:0000256" key="3">
    <source>
        <dbReference type="ARBA" id="ARBA00022723"/>
    </source>
</evidence>
<dbReference type="SMART" id="SM00980">
    <property type="entry name" value="THAP"/>
    <property type="match status" value="1"/>
</dbReference>
<dbReference type="PROSITE" id="PS50950">
    <property type="entry name" value="ZF_THAP"/>
    <property type="match status" value="1"/>
</dbReference>
<keyword evidence="7" id="KW-0175">Coiled coil</keyword>
<evidence type="ECO:0000259" key="13">
    <source>
        <dbReference type="PROSITE" id="PS50950"/>
    </source>
</evidence>
<keyword evidence="3" id="KW-0479">Metal-binding</keyword>